<protein>
    <submittedName>
        <fullName evidence="2">Dihydrofolate reductase</fullName>
    </submittedName>
</protein>
<gene>
    <name evidence="2" type="ORF">GETHLI_33550</name>
</gene>
<organism evidence="2 3">
    <name type="scientific">Geothrix limicola</name>
    <dbReference type="NCBI Taxonomy" id="2927978"/>
    <lineage>
        <taxon>Bacteria</taxon>
        <taxon>Pseudomonadati</taxon>
        <taxon>Acidobacteriota</taxon>
        <taxon>Holophagae</taxon>
        <taxon>Holophagales</taxon>
        <taxon>Holophagaceae</taxon>
        <taxon>Geothrix</taxon>
    </lineage>
</organism>
<evidence type="ECO:0000313" key="2">
    <source>
        <dbReference type="EMBL" id="GLH74853.1"/>
    </source>
</evidence>
<dbReference type="RefSeq" id="WP_285577606.1">
    <property type="nucleotide sequence ID" value="NZ_BSDE01000009.1"/>
</dbReference>
<evidence type="ECO:0000259" key="1">
    <source>
        <dbReference type="Pfam" id="PF01872"/>
    </source>
</evidence>
<feature type="domain" description="Bacterial bifunctional deaminase-reductase C-terminal" evidence="1">
    <location>
        <begin position="107"/>
        <end position="180"/>
    </location>
</feature>
<evidence type="ECO:0000313" key="3">
    <source>
        <dbReference type="Proteomes" id="UP001165069"/>
    </source>
</evidence>
<dbReference type="Proteomes" id="UP001165069">
    <property type="component" value="Unassembled WGS sequence"/>
</dbReference>
<dbReference type="EMBL" id="BSDE01000009">
    <property type="protein sequence ID" value="GLH74853.1"/>
    <property type="molecule type" value="Genomic_DNA"/>
</dbReference>
<sequence length="193" mass="21161">MRKLKIIEHISLDGVIQHSADGDGFPYSNWTGPYRTPAGLEAIIAAQGESFDLLLGRRTYDIWSGYWPKAPSSPMADSLNAATKYIATHRPESLEWGPFEGLGPNIVEDIRRIKSQDGPELILWGSSTLTSVLLEQGLADEVLLIVYPVLLGMGKRLFAEGTPPRSFELVSTNTFPSGLIFITYKAAGPLREG</sequence>
<dbReference type="InterPro" id="IPR024072">
    <property type="entry name" value="DHFR-like_dom_sf"/>
</dbReference>
<dbReference type="Gene3D" id="3.40.430.10">
    <property type="entry name" value="Dihydrofolate Reductase, subunit A"/>
    <property type="match status" value="1"/>
</dbReference>
<dbReference type="InterPro" id="IPR002734">
    <property type="entry name" value="RibDG_C"/>
</dbReference>
<name>A0ABQ5QJY0_9BACT</name>
<reference evidence="2 3" key="1">
    <citation type="journal article" date="2023" name="Antonie Van Leeuwenhoek">
        <title>Mesoterricola silvestris gen. nov., sp. nov., Mesoterricola sediminis sp. nov., Geothrix oryzae sp. nov., Geothrix edaphica sp. nov., Geothrix rubra sp. nov., and Geothrix limicola sp. nov., six novel members of Acidobacteriota isolated from soils.</title>
        <authorList>
            <person name="Itoh H."/>
            <person name="Sugisawa Y."/>
            <person name="Mise K."/>
            <person name="Xu Z."/>
            <person name="Kuniyasu M."/>
            <person name="Ushijima N."/>
            <person name="Kawano K."/>
            <person name="Kobayashi E."/>
            <person name="Shiratori Y."/>
            <person name="Masuda Y."/>
            <person name="Senoo K."/>
        </authorList>
    </citation>
    <scope>NUCLEOTIDE SEQUENCE [LARGE SCALE GENOMIC DNA]</scope>
    <source>
        <strain evidence="2 3">Red804</strain>
    </source>
</reference>
<dbReference type="Pfam" id="PF01872">
    <property type="entry name" value="RibD_C"/>
    <property type="match status" value="1"/>
</dbReference>
<proteinExistence type="predicted"/>
<keyword evidence="3" id="KW-1185">Reference proteome</keyword>
<accession>A0ABQ5QJY0</accession>
<comment type="caution">
    <text evidence="2">The sequence shown here is derived from an EMBL/GenBank/DDBJ whole genome shotgun (WGS) entry which is preliminary data.</text>
</comment>
<dbReference type="SUPFAM" id="SSF53597">
    <property type="entry name" value="Dihydrofolate reductase-like"/>
    <property type="match status" value="1"/>
</dbReference>